<dbReference type="Proteomes" id="UP001281614">
    <property type="component" value="Unassembled WGS sequence"/>
</dbReference>
<dbReference type="Pfam" id="PF20163">
    <property type="entry name" value="DUF6536"/>
    <property type="match status" value="1"/>
</dbReference>
<dbReference type="EMBL" id="VYYT01000274">
    <property type="protein sequence ID" value="KAK2749944.1"/>
    <property type="molecule type" value="Genomic_DNA"/>
</dbReference>
<keyword evidence="1" id="KW-0812">Transmembrane</keyword>
<proteinExistence type="predicted"/>
<evidence type="ECO:0000256" key="1">
    <source>
        <dbReference type="SAM" id="Phobius"/>
    </source>
</evidence>
<accession>A0AAE0D5G1</accession>
<feature type="transmembrane region" description="Helical" evidence="1">
    <location>
        <begin position="361"/>
        <end position="383"/>
    </location>
</feature>
<feature type="transmembrane region" description="Helical" evidence="1">
    <location>
        <begin position="627"/>
        <end position="655"/>
    </location>
</feature>
<feature type="chain" id="PRO_5041968039" description="DUF6536 domain-containing protein" evidence="2">
    <location>
        <begin position="18"/>
        <end position="778"/>
    </location>
</feature>
<name>A0AAE0D5G1_COLKA</name>
<dbReference type="PANTHER" id="PTHR35395:SF1">
    <property type="entry name" value="DUF6536 DOMAIN-CONTAINING PROTEIN"/>
    <property type="match status" value="1"/>
</dbReference>
<keyword evidence="1" id="KW-0472">Membrane</keyword>
<evidence type="ECO:0000256" key="2">
    <source>
        <dbReference type="SAM" id="SignalP"/>
    </source>
</evidence>
<feature type="transmembrane region" description="Helical" evidence="1">
    <location>
        <begin position="43"/>
        <end position="64"/>
    </location>
</feature>
<keyword evidence="5" id="KW-1185">Reference proteome</keyword>
<dbReference type="AlphaFoldDB" id="A0AAE0D5G1"/>
<reference evidence="4" key="1">
    <citation type="submission" date="2023-02" db="EMBL/GenBank/DDBJ databases">
        <title>Colletotrichum kahawae CIFC_Que2 genome sequencing and assembly.</title>
        <authorList>
            <person name="Baroncelli R."/>
        </authorList>
    </citation>
    <scope>NUCLEOTIDE SEQUENCE</scope>
    <source>
        <strain evidence="4">CIFC_Que2</strain>
    </source>
</reference>
<feature type="domain" description="DUF6536" evidence="3">
    <location>
        <begin position="5"/>
        <end position="144"/>
    </location>
</feature>
<sequence>MLVSMGILIVFLAVAISKTGEIKQAWKFYESDCSRDNTKNMNTLLHLLINALSTIVLASSNFFMQVLNAPTRREVDTVHARGKWLDIGIPSWRNAFCLSRFKLAAWISLCLTSMPIHMLFNSSVFQMTGRFGDFGLYVASESFLKGGPYIFPGASLYIKDGLEFEDLKTERSSAQRSNISTTAAEASTWERLDVIQCQNIDRPSLCTGMKDYHNVVVIVDGPGWTRDDFWNLSIAADQLWEPVVPQYDLNSLLMADQCNMSGFSWNGLPECNTDCHQLWKREGGSRTTSWSREISEPEIPWLIHFDWVFLGWNSTLYSAAETGLDGYPRFGSRVNFTSFEVSYCMAEPSMSTCSVALSKPLMLAVVLSIFLKLVICVVVVRVIGSQEPLVTPGDAVASFISIEDRESSSGIVTQEMIRQRKRNSKARDDVSTFELVEPRNWVKKQQLRATAIPRGVWMRTYSILLIGIIAATICLWQQLLGGTSLPLTFRRRGIKLNVDDASSLLYPVLGPSPFLSSVIVANIPQLFLSFWYLAYNSLITRLEMSQEWALLSVDYQPLRVTQPKGHQTSTYRLQLPYRYSIAMIVLSIIGHWLSSNALFIVVSQGSYYEDGGGLGYSSDLTSLPSDAVVSIGTASLPVLILTILGPIALLLPIILSRRILPGYMPVVGSNSLAISAACQISPLAGVPQSDGNEVDAKMGTKNAMELQDLLAAVDQHPDRDGSPTRMKNMVFYPLKWGEVKMPDDWYNQMGHEASDVGHLSFGTVVDDPQPPRDGCWYR</sequence>
<feature type="transmembrane region" description="Helical" evidence="1">
    <location>
        <begin position="581"/>
        <end position="607"/>
    </location>
</feature>
<evidence type="ECO:0000313" key="4">
    <source>
        <dbReference type="EMBL" id="KAK2749944.1"/>
    </source>
</evidence>
<comment type="caution">
    <text evidence="4">The sequence shown here is derived from an EMBL/GenBank/DDBJ whole genome shotgun (WGS) entry which is preliminary data.</text>
</comment>
<dbReference type="PANTHER" id="PTHR35395">
    <property type="entry name" value="DUF6536 DOMAIN-CONTAINING PROTEIN"/>
    <property type="match status" value="1"/>
</dbReference>
<dbReference type="InterPro" id="IPR046623">
    <property type="entry name" value="DUF6536"/>
</dbReference>
<evidence type="ECO:0000313" key="5">
    <source>
        <dbReference type="Proteomes" id="UP001281614"/>
    </source>
</evidence>
<feature type="transmembrane region" description="Helical" evidence="1">
    <location>
        <begin position="103"/>
        <end position="120"/>
    </location>
</feature>
<protein>
    <recommendedName>
        <fullName evidence="3">DUF6536 domain-containing protein</fullName>
    </recommendedName>
</protein>
<evidence type="ECO:0000259" key="3">
    <source>
        <dbReference type="Pfam" id="PF20163"/>
    </source>
</evidence>
<feature type="transmembrane region" description="Helical" evidence="1">
    <location>
        <begin position="461"/>
        <end position="479"/>
    </location>
</feature>
<gene>
    <name evidence="4" type="ORF">CKAH01_17990</name>
</gene>
<keyword evidence="2" id="KW-0732">Signal</keyword>
<feature type="transmembrane region" description="Helical" evidence="1">
    <location>
        <begin position="514"/>
        <end position="535"/>
    </location>
</feature>
<feature type="signal peptide" evidence="2">
    <location>
        <begin position="1"/>
        <end position="17"/>
    </location>
</feature>
<organism evidence="4 5">
    <name type="scientific">Colletotrichum kahawae</name>
    <name type="common">Coffee berry disease fungus</name>
    <dbReference type="NCBI Taxonomy" id="34407"/>
    <lineage>
        <taxon>Eukaryota</taxon>
        <taxon>Fungi</taxon>
        <taxon>Dikarya</taxon>
        <taxon>Ascomycota</taxon>
        <taxon>Pezizomycotina</taxon>
        <taxon>Sordariomycetes</taxon>
        <taxon>Hypocreomycetidae</taxon>
        <taxon>Glomerellales</taxon>
        <taxon>Glomerellaceae</taxon>
        <taxon>Colletotrichum</taxon>
        <taxon>Colletotrichum gloeosporioides species complex</taxon>
    </lineage>
</organism>
<keyword evidence="1" id="KW-1133">Transmembrane helix</keyword>